<feature type="chain" id="PRO_5046231665" evidence="2">
    <location>
        <begin position="21"/>
        <end position="533"/>
    </location>
</feature>
<dbReference type="RefSeq" id="WP_422864045.1">
    <property type="nucleotide sequence ID" value="NZ_JAMSKV010000006.1"/>
</dbReference>
<gene>
    <name evidence="4" type="ORF">NFI95_08895</name>
</gene>
<dbReference type="Gene3D" id="2.60.220.20">
    <property type="entry name" value="putative beta-Galactosidase from caulobacter crescentus"/>
    <property type="match status" value="1"/>
</dbReference>
<keyword evidence="5" id="KW-1185">Reference proteome</keyword>
<evidence type="ECO:0000256" key="2">
    <source>
        <dbReference type="SAM" id="SignalP"/>
    </source>
</evidence>
<evidence type="ECO:0000313" key="5">
    <source>
        <dbReference type="Proteomes" id="UP001524587"/>
    </source>
</evidence>
<dbReference type="InterPro" id="IPR017853">
    <property type="entry name" value="GH"/>
</dbReference>
<dbReference type="InterPro" id="IPR001944">
    <property type="entry name" value="Glycoside_Hdrlase_35"/>
</dbReference>
<keyword evidence="2" id="KW-0732">Signal</keyword>
<comment type="similarity">
    <text evidence="1">Belongs to the glycosyl hydrolase 35 family.</text>
</comment>
<evidence type="ECO:0000313" key="4">
    <source>
        <dbReference type="EMBL" id="MCQ8278567.1"/>
    </source>
</evidence>
<dbReference type="Gene3D" id="3.20.20.80">
    <property type="entry name" value="Glycosidases"/>
    <property type="match status" value="1"/>
</dbReference>
<proteinExistence type="inferred from homology"/>
<reference evidence="4 5" key="1">
    <citation type="submission" date="2022-06" db="EMBL/GenBank/DDBJ databases">
        <title>Endosaccharibacter gen. nov., sp. nov., endophytic bacteria isolated from sugarcane.</title>
        <authorList>
            <person name="Pitiwittayakul N."/>
            <person name="Yukphan P."/>
            <person name="Charoenyingcharoen P."/>
            <person name="Tanasupawat S."/>
        </authorList>
    </citation>
    <scope>NUCLEOTIDE SEQUENCE [LARGE SCALE GENOMIC DNA]</scope>
    <source>
        <strain evidence="4 5">KSS8</strain>
    </source>
</reference>
<feature type="domain" description="DUF5597" evidence="3">
    <location>
        <begin position="390"/>
        <end position="520"/>
    </location>
</feature>
<dbReference type="PANTHER" id="PTHR23421">
    <property type="entry name" value="BETA-GALACTOSIDASE RELATED"/>
    <property type="match status" value="1"/>
</dbReference>
<dbReference type="SUPFAM" id="SSF51445">
    <property type="entry name" value="(Trans)glycosidases"/>
    <property type="match status" value="1"/>
</dbReference>
<accession>A0ABT1W8L1</accession>
<dbReference type="Proteomes" id="UP001524587">
    <property type="component" value="Unassembled WGS sequence"/>
</dbReference>
<comment type="caution">
    <text evidence="4">The sequence shown here is derived from an EMBL/GenBank/DDBJ whole genome shotgun (WGS) entry which is preliminary data.</text>
</comment>
<sequence length="533" mass="57340">MRNLLLATATLLGLSGAARAATPPPPAPAFVDDGHGRMSLRVDGKPFLVLAGQPHNSSAWPDRMGAVWAAADAMALNTLEAPVYWQTLEPQPGRFDFTETDMLVHQARAHRKRLALLWFGTWKNGAMGYVPDWIKQDRQHYPRLRDADGNETANGLSPFGAETLARDEAAFGALMRHLRAIDAAQHTVILVQVENESGQFGTVRDHTEAANAAFASPVPDAVLRAMRVDPKGGHPNWRDAFGARADECFAAWSVSRYVNAVAQAGHAADPLPLYANVWLRYRGLTQPGTDYPSGGGVWTVLPIWKAMTPAIGVLGTDVYTNSLAEFRKGVLPYDRPDNVPFVSESGITPATARWVFDTLARGGIGASQFGIDHQPGDPDLTPALVAHGRNNRLLGPMAAFLADAARQHRISALIEDPGAPDPQTEIGDWRITASFGAEWGKPSPTTAPLDALAPGRALVVPIDATHLLIAGMSARIELQPKDDAAGPHEVLRVEEGHLTDSGWSTDRILNGDETDYGISLDPQGEAVRVTLGP</sequence>
<dbReference type="Pfam" id="PF18120">
    <property type="entry name" value="DUF5597"/>
    <property type="match status" value="1"/>
</dbReference>
<name>A0ABT1W8L1_9PROT</name>
<protein>
    <submittedName>
        <fullName evidence="4">DUF5597 domain-containing protein</fullName>
    </submittedName>
</protein>
<dbReference type="InterPro" id="IPR040719">
    <property type="entry name" value="DUF5597"/>
</dbReference>
<evidence type="ECO:0000256" key="1">
    <source>
        <dbReference type="ARBA" id="ARBA00009809"/>
    </source>
</evidence>
<dbReference type="EMBL" id="JAMSKV010000006">
    <property type="protein sequence ID" value="MCQ8278567.1"/>
    <property type="molecule type" value="Genomic_DNA"/>
</dbReference>
<organism evidence="4 5">
    <name type="scientific">Endosaccharibacter trunci</name>
    <dbReference type="NCBI Taxonomy" id="2812733"/>
    <lineage>
        <taxon>Bacteria</taxon>
        <taxon>Pseudomonadati</taxon>
        <taxon>Pseudomonadota</taxon>
        <taxon>Alphaproteobacteria</taxon>
        <taxon>Acetobacterales</taxon>
        <taxon>Acetobacteraceae</taxon>
        <taxon>Endosaccharibacter</taxon>
    </lineage>
</organism>
<feature type="signal peptide" evidence="2">
    <location>
        <begin position="1"/>
        <end position="20"/>
    </location>
</feature>
<evidence type="ECO:0000259" key="3">
    <source>
        <dbReference type="Pfam" id="PF18120"/>
    </source>
</evidence>